<reference evidence="1" key="2">
    <citation type="submission" date="2020-11" db="EMBL/GenBank/DDBJ databases">
        <authorList>
            <person name="McCartney M.A."/>
            <person name="Auch B."/>
            <person name="Kono T."/>
            <person name="Mallez S."/>
            <person name="Becker A."/>
            <person name="Gohl D.M."/>
            <person name="Silverstein K.A.T."/>
            <person name="Koren S."/>
            <person name="Bechman K.B."/>
            <person name="Herman A."/>
            <person name="Abrahante J.E."/>
            <person name="Garbe J."/>
        </authorList>
    </citation>
    <scope>NUCLEOTIDE SEQUENCE</scope>
    <source>
        <strain evidence="1">Duluth1</strain>
        <tissue evidence="1">Whole animal</tissue>
    </source>
</reference>
<dbReference type="Proteomes" id="UP000828390">
    <property type="component" value="Unassembled WGS sequence"/>
</dbReference>
<dbReference type="AlphaFoldDB" id="A0A9D4H186"/>
<sequence length="50" mass="5879">MAAFRETAPFGIYDQLMVELRREDPGTFKKFLRMPTEMYDTMLGRFVIAS</sequence>
<comment type="caution">
    <text evidence="1">The sequence shown here is derived from an EMBL/GenBank/DDBJ whole genome shotgun (WGS) entry which is preliminary data.</text>
</comment>
<keyword evidence="2" id="KW-1185">Reference proteome</keyword>
<evidence type="ECO:0000313" key="1">
    <source>
        <dbReference type="EMBL" id="KAH3825191.1"/>
    </source>
</evidence>
<evidence type="ECO:0000313" key="2">
    <source>
        <dbReference type="Proteomes" id="UP000828390"/>
    </source>
</evidence>
<reference evidence="1" key="1">
    <citation type="journal article" date="2019" name="bioRxiv">
        <title>The Genome of the Zebra Mussel, Dreissena polymorpha: A Resource for Invasive Species Research.</title>
        <authorList>
            <person name="McCartney M.A."/>
            <person name="Auch B."/>
            <person name="Kono T."/>
            <person name="Mallez S."/>
            <person name="Zhang Y."/>
            <person name="Obille A."/>
            <person name="Becker A."/>
            <person name="Abrahante J.E."/>
            <person name="Garbe J."/>
            <person name="Badalamenti J.P."/>
            <person name="Herman A."/>
            <person name="Mangelson H."/>
            <person name="Liachko I."/>
            <person name="Sullivan S."/>
            <person name="Sone E.D."/>
            <person name="Koren S."/>
            <person name="Silverstein K.A.T."/>
            <person name="Beckman K.B."/>
            <person name="Gohl D.M."/>
        </authorList>
    </citation>
    <scope>NUCLEOTIDE SEQUENCE</scope>
    <source>
        <strain evidence="1">Duluth1</strain>
        <tissue evidence="1">Whole animal</tissue>
    </source>
</reference>
<gene>
    <name evidence="1" type="ORF">DPMN_127064</name>
</gene>
<protein>
    <submittedName>
        <fullName evidence="1">Uncharacterized protein</fullName>
    </submittedName>
</protein>
<dbReference type="EMBL" id="JAIWYP010000005">
    <property type="protein sequence ID" value="KAH3825191.1"/>
    <property type="molecule type" value="Genomic_DNA"/>
</dbReference>
<name>A0A9D4H186_DREPO</name>
<accession>A0A9D4H186</accession>
<organism evidence="1 2">
    <name type="scientific">Dreissena polymorpha</name>
    <name type="common">Zebra mussel</name>
    <name type="synonym">Mytilus polymorpha</name>
    <dbReference type="NCBI Taxonomy" id="45954"/>
    <lineage>
        <taxon>Eukaryota</taxon>
        <taxon>Metazoa</taxon>
        <taxon>Spiralia</taxon>
        <taxon>Lophotrochozoa</taxon>
        <taxon>Mollusca</taxon>
        <taxon>Bivalvia</taxon>
        <taxon>Autobranchia</taxon>
        <taxon>Heteroconchia</taxon>
        <taxon>Euheterodonta</taxon>
        <taxon>Imparidentia</taxon>
        <taxon>Neoheterodontei</taxon>
        <taxon>Myida</taxon>
        <taxon>Dreissenoidea</taxon>
        <taxon>Dreissenidae</taxon>
        <taxon>Dreissena</taxon>
    </lineage>
</organism>
<proteinExistence type="predicted"/>